<feature type="compositionally biased region" description="Polar residues" evidence="1">
    <location>
        <begin position="426"/>
        <end position="435"/>
    </location>
</feature>
<feature type="region of interest" description="Disordered" evidence="1">
    <location>
        <begin position="348"/>
        <end position="375"/>
    </location>
</feature>
<dbReference type="AlphaFoldDB" id="A0A2N1JFX5"/>
<evidence type="ECO:0000256" key="1">
    <source>
        <dbReference type="SAM" id="MobiDB-lite"/>
    </source>
</evidence>
<accession>A0A2N1JFX5</accession>
<feature type="region of interest" description="Disordered" evidence="1">
    <location>
        <begin position="45"/>
        <end position="144"/>
    </location>
</feature>
<evidence type="ECO:0000313" key="4">
    <source>
        <dbReference type="Proteomes" id="UP000232875"/>
    </source>
</evidence>
<dbReference type="STRING" id="2020962.A0A2N1JFX5"/>
<reference evidence="3 4" key="1">
    <citation type="submission" date="2017-10" db="EMBL/GenBank/DDBJ databases">
        <title>A novel species of cold-tolerant Malassezia isolated from bats.</title>
        <authorList>
            <person name="Lorch J.M."/>
            <person name="Palmer J.M."/>
            <person name="Vanderwolf K.J."/>
            <person name="Schmidt K.Z."/>
            <person name="Verant M.L."/>
            <person name="Weller T.J."/>
            <person name="Blehert D.S."/>
        </authorList>
    </citation>
    <scope>NUCLEOTIDE SEQUENCE [LARGE SCALE GENOMIC DNA]</scope>
    <source>
        <strain evidence="3 4">NWHC:44797-103</strain>
    </source>
</reference>
<keyword evidence="4" id="KW-1185">Reference proteome</keyword>
<keyword evidence="2" id="KW-0732">Signal</keyword>
<dbReference type="EMBL" id="KZ454987">
    <property type="protein sequence ID" value="PKI85447.1"/>
    <property type="molecule type" value="Genomic_DNA"/>
</dbReference>
<feature type="compositionally biased region" description="Gly residues" evidence="1">
    <location>
        <begin position="408"/>
        <end position="418"/>
    </location>
</feature>
<feature type="signal peptide" evidence="2">
    <location>
        <begin position="1"/>
        <end position="24"/>
    </location>
</feature>
<sequence length="460" mass="47032">MIIPIRQVVALLAVVSLAVLPTQAIVYRPDRGQLAQRNLLARQASSAADSTAASDASDSSATGGSSSKSSSDSSSSNSASSSASSSADSESGTAGSAGGKKKSPALDSSSGPFQFGSPTQNYPGVLAVNQNGKTNPAKPKLDTPINQKSESRLASINSVDDWCTFGPKDNSKPLGDVEAEVVAYCTKPRNDARVIPDGTVTAAHFVKTPLYVQVMALGDFTKINFAPGDTGGELDPHGATNKGNPVGGNVTSNISGKDEFYEEWMNYVGYNIMCFRVCIAGSDQAPPGTECEHTLDRVGCNWVMPGNYAPDSFDTCDADPAYPPGIYVMDGQTSSFQQYATGVFTDEEGQSHSYTNGNKKAKTPSAAQSLPSSSNCKVAPSIANGIKSIVPTTSKPTPQESASSKAGSGSGSGSGSGNGADKQGNDENNTDSGSNGAVSLVPTMATLAAAVAVAAGAIFI</sequence>
<feature type="compositionally biased region" description="Polar residues" evidence="1">
    <location>
        <begin position="365"/>
        <end position="375"/>
    </location>
</feature>
<dbReference type="Proteomes" id="UP000232875">
    <property type="component" value="Unassembled WGS sequence"/>
</dbReference>
<dbReference type="OrthoDB" id="2564904at2759"/>
<feature type="chain" id="PRO_5014690336" evidence="2">
    <location>
        <begin position="25"/>
        <end position="460"/>
    </location>
</feature>
<feature type="region of interest" description="Disordered" evidence="1">
    <location>
        <begin position="388"/>
        <end position="435"/>
    </location>
</feature>
<organism evidence="3 4">
    <name type="scientific">Malassezia vespertilionis</name>
    <dbReference type="NCBI Taxonomy" id="2020962"/>
    <lineage>
        <taxon>Eukaryota</taxon>
        <taxon>Fungi</taxon>
        <taxon>Dikarya</taxon>
        <taxon>Basidiomycota</taxon>
        <taxon>Ustilaginomycotina</taxon>
        <taxon>Malasseziomycetes</taxon>
        <taxon>Malasseziales</taxon>
        <taxon>Malasseziaceae</taxon>
        <taxon>Malassezia</taxon>
    </lineage>
</organism>
<evidence type="ECO:0000256" key="2">
    <source>
        <dbReference type="SAM" id="SignalP"/>
    </source>
</evidence>
<evidence type="ECO:0000313" key="3">
    <source>
        <dbReference type="EMBL" id="PKI85447.1"/>
    </source>
</evidence>
<name>A0A2N1JFX5_9BASI</name>
<feature type="compositionally biased region" description="Low complexity" evidence="1">
    <location>
        <begin position="45"/>
        <end position="94"/>
    </location>
</feature>
<gene>
    <name evidence="3" type="ORF">MVES_000594</name>
</gene>
<proteinExistence type="predicted"/>
<feature type="compositionally biased region" description="Polar residues" evidence="1">
    <location>
        <begin position="106"/>
        <end position="134"/>
    </location>
</feature>
<feature type="compositionally biased region" description="Polar residues" evidence="1">
    <location>
        <begin position="390"/>
        <end position="400"/>
    </location>
</feature>
<protein>
    <submittedName>
        <fullName evidence="3">Uncharacterized protein</fullName>
    </submittedName>
</protein>